<dbReference type="Proteomes" id="UP000324705">
    <property type="component" value="Chromosome 2B"/>
</dbReference>
<gene>
    <name evidence="10" type="ORF">TRITD_2Bv1G226580</name>
</gene>
<proteinExistence type="predicted"/>
<dbReference type="Pfam" id="PF05699">
    <property type="entry name" value="Dimer_Tnp_hAT"/>
    <property type="match status" value="1"/>
</dbReference>
<feature type="domain" description="hAT-like transposase RNase-H fold" evidence="9">
    <location>
        <begin position="610"/>
        <end position="709"/>
    </location>
</feature>
<dbReference type="InterPro" id="IPR052035">
    <property type="entry name" value="ZnF_BED_domain_contain"/>
</dbReference>
<accession>A0A9R1PYZ1</accession>
<comment type="subcellular location">
    <subcellularLocation>
        <location evidence="1">Nucleus</location>
    </subcellularLocation>
</comment>
<evidence type="ECO:0000256" key="5">
    <source>
        <dbReference type="ARBA" id="ARBA00023125"/>
    </source>
</evidence>
<dbReference type="InterPro" id="IPR025525">
    <property type="entry name" value="hAT-like_transposase_RNase-H"/>
</dbReference>
<organism evidence="10 11">
    <name type="scientific">Triticum turgidum subsp. durum</name>
    <name type="common">Durum wheat</name>
    <name type="synonym">Triticum durum</name>
    <dbReference type="NCBI Taxonomy" id="4567"/>
    <lineage>
        <taxon>Eukaryota</taxon>
        <taxon>Viridiplantae</taxon>
        <taxon>Streptophyta</taxon>
        <taxon>Embryophyta</taxon>
        <taxon>Tracheophyta</taxon>
        <taxon>Spermatophyta</taxon>
        <taxon>Magnoliopsida</taxon>
        <taxon>Liliopsida</taxon>
        <taxon>Poales</taxon>
        <taxon>Poaceae</taxon>
        <taxon>BOP clade</taxon>
        <taxon>Pooideae</taxon>
        <taxon>Triticodae</taxon>
        <taxon>Triticeae</taxon>
        <taxon>Triticinae</taxon>
        <taxon>Triticum</taxon>
    </lineage>
</organism>
<evidence type="ECO:0000256" key="7">
    <source>
        <dbReference type="SAM" id="MobiDB-lite"/>
    </source>
</evidence>
<protein>
    <submittedName>
        <fullName evidence="10">Uncharacterized protein</fullName>
    </submittedName>
</protein>
<keyword evidence="11" id="KW-1185">Reference proteome</keyword>
<feature type="region of interest" description="Disordered" evidence="7">
    <location>
        <begin position="177"/>
        <end position="221"/>
    </location>
</feature>
<evidence type="ECO:0000256" key="1">
    <source>
        <dbReference type="ARBA" id="ARBA00004123"/>
    </source>
</evidence>
<keyword evidence="3" id="KW-0863">Zinc-finger</keyword>
<dbReference type="InterPro" id="IPR008906">
    <property type="entry name" value="HATC_C_dom"/>
</dbReference>
<keyword evidence="5" id="KW-0238">DNA-binding</keyword>
<evidence type="ECO:0000256" key="4">
    <source>
        <dbReference type="ARBA" id="ARBA00022833"/>
    </source>
</evidence>
<dbReference type="GO" id="GO:0005634">
    <property type="term" value="C:nucleus"/>
    <property type="evidence" value="ECO:0007669"/>
    <property type="project" value="UniProtKB-SubCell"/>
</dbReference>
<evidence type="ECO:0000259" key="9">
    <source>
        <dbReference type="Pfam" id="PF14372"/>
    </source>
</evidence>
<reference evidence="10 11" key="1">
    <citation type="submission" date="2017-09" db="EMBL/GenBank/DDBJ databases">
        <authorList>
            <consortium name="International Durum Wheat Genome Sequencing Consortium (IDWGSC)"/>
            <person name="Milanesi L."/>
        </authorList>
    </citation>
    <scope>NUCLEOTIDE SEQUENCE [LARGE SCALE GENOMIC DNA]</scope>
    <source>
        <strain evidence="11">cv. Svevo</strain>
    </source>
</reference>
<dbReference type="GO" id="GO:0008270">
    <property type="term" value="F:zinc ion binding"/>
    <property type="evidence" value="ECO:0007669"/>
    <property type="project" value="UniProtKB-KW"/>
</dbReference>
<evidence type="ECO:0000256" key="2">
    <source>
        <dbReference type="ARBA" id="ARBA00022723"/>
    </source>
</evidence>
<keyword evidence="6" id="KW-0539">Nucleus</keyword>
<dbReference type="PANTHER" id="PTHR46481:SF10">
    <property type="entry name" value="ZINC FINGER BED DOMAIN-CONTAINING PROTEIN 39"/>
    <property type="match status" value="1"/>
</dbReference>
<evidence type="ECO:0000313" key="10">
    <source>
        <dbReference type="EMBL" id="VAH52232.1"/>
    </source>
</evidence>
<dbReference type="GO" id="GO:0003677">
    <property type="term" value="F:DNA binding"/>
    <property type="evidence" value="ECO:0007669"/>
    <property type="project" value="UniProtKB-KW"/>
</dbReference>
<feature type="domain" description="HAT C-terminal dimerisation" evidence="8">
    <location>
        <begin position="749"/>
        <end position="831"/>
    </location>
</feature>
<dbReference type="SMART" id="SM00614">
    <property type="entry name" value="ZnF_BED"/>
    <property type="match status" value="2"/>
</dbReference>
<dbReference type="GO" id="GO:0046983">
    <property type="term" value="F:protein dimerization activity"/>
    <property type="evidence" value="ECO:0007669"/>
    <property type="project" value="InterPro"/>
</dbReference>
<dbReference type="Pfam" id="PF14372">
    <property type="entry name" value="hAT-like_RNase-H"/>
    <property type="match status" value="1"/>
</dbReference>
<dbReference type="InterPro" id="IPR012337">
    <property type="entry name" value="RNaseH-like_sf"/>
</dbReference>
<feature type="compositionally biased region" description="Basic residues" evidence="7">
    <location>
        <begin position="177"/>
        <end position="189"/>
    </location>
</feature>
<sequence length="832" mass="94101">MRRRSLPGGSAMGNPGRHEKDGSMKAMVKFDGAHISPIKRHNNQSKVAPEELQPIWEEFQPIYLNGKVQFADCLHCHNRLGYNGDSFLRRHLKTCPAKPEATSAEVTEWMSPQDSCLPIVTTDDISSVSPLKWRSKIWEGFTPIFVEGELQGADCIHCHKRLSKHGGHLNRHALACSKRHGHDHSHQKGNRSSLPKLKSRVRDESSPARKAQITKCSSKLRRASSSSGITYRPIQVVSDHLSLPAPDGSKCSSKLRRASSSSGITYRPIQVVADHLSLPAPDGAGLKKQKTSSMTNATAISTSKFGQDSPYQDIARLITLHGYPLSIVENEDMRRILKNISPMTNKVSLSDMEEHLLALFQKKKINVKDEIALTSQRISLSASIWTHDGPEPAVNYLCLTAHFITEDWKIHRLVIKFGMYWCSPTNLERIIHCKEACVPESESGSYNVIWDAIRDWNLDQKILSLTSVGEIKNDANTLKLKEMLINKRCLPIRGKLYNIACVDDMLNSVVSDGRSYILFLVGDIVKDFFGACASSSSMQQQLLEVISQMSLKCPQEDAKWWHKLYFRLEVVLQFNKLFPAAEVLSPEDMTATWSICKILRTFYRVIEVISSPSSPTANVYFSEVWKVRTVLQEEASNDHTEIVTLVMEMQEAFDEYWQNSYVWLSIPVVLDPRFKMSFIQFRLQRAYSTDSLGYLSEIHDTVQELFDEYYDATEQLSGVRLLRSAALDTADNDPLEDWDEHLNCQMSSELEDYLGEVLVPRKDDFDILKWWMEHATKYPTLAAIARDVLAMPASAVQSEAAFSSSGPVIPKHQSTLSIETIEALVCSRDWMR</sequence>
<feature type="region of interest" description="Disordered" evidence="7">
    <location>
        <begin position="1"/>
        <end position="22"/>
    </location>
</feature>
<name>A0A9R1PYZ1_TRITD</name>
<keyword evidence="4" id="KW-0862">Zinc</keyword>
<keyword evidence="2" id="KW-0479">Metal-binding</keyword>
<evidence type="ECO:0000256" key="3">
    <source>
        <dbReference type="ARBA" id="ARBA00022771"/>
    </source>
</evidence>
<evidence type="ECO:0000313" key="11">
    <source>
        <dbReference type="Proteomes" id="UP000324705"/>
    </source>
</evidence>
<dbReference type="Gramene" id="TRITD2Bv1G226580.3">
    <property type="protein sequence ID" value="TRITD2Bv1G226580.3"/>
    <property type="gene ID" value="TRITD2Bv1G226580"/>
</dbReference>
<dbReference type="EMBL" id="LT934114">
    <property type="protein sequence ID" value="VAH52232.1"/>
    <property type="molecule type" value="Genomic_DNA"/>
</dbReference>
<evidence type="ECO:0000256" key="6">
    <source>
        <dbReference type="ARBA" id="ARBA00023242"/>
    </source>
</evidence>
<dbReference type="AlphaFoldDB" id="A0A9R1PYZ1"/>
<evidence type="ECO:0000259" key="8">
    <source>
        <dbReference type="Pfam" id="PF05699"/>
    </source>
</evidence>
<dbReference type="PANTHER" id="PTHR46481">
    <property type="entry name" value="ZINC FINGER BED DOMAIN-CONTAINING PROTEIN 4"/>
    <property type="match status" value="1"/>
</dbReference>
<dbReference type="SUPFAM" id="SSF53098">
    <property type="entry name" value="Ribonuclease H-like"/>
    <property type="match status" value="1"/>
</dbReference>